<dbReference type="Proteomes" id="UP000242770">
    <property type="component" value="Unassembled WGS sequence"/>
</dbReference>
<evidence type="ECO:0000313" key="1">
    <source>
        <dbReference type="EMBL" id="CDW99427.1"/>
    </source>
</evidence>
<evidence type="ECO:0000313" key="2">
    <source>
        <dbReference type="Proteomes" id="UP000242770"/>
    </source>
</evidence>
<sequence length="35" mass="4025">MCVFVRIQLGVDFTGDHRENAVEVSQNTPFHRHIA</sequence>
<accession>A0A0F7S936</accession>
<dbReference type="EMBL" id="CCFA01004696">
    <property type="protein sequence ID" value="CDW99427.1"/>
    <property type="molecule type" value="Genomic_DNA"/>
</dbReference>
<name>A0A0F7S936_9BASI</name>
<reference evidence="2" key="1">
    <citation type="submission" date="2014-06" db="EMBL/GenBank/DDBJ databases">
        <authorList>
            <person name="Berkman P.J."/>
        </authorList>
    </citation>
    <scope>NUCLEOTIDE SEQUENCE [LARGE SCALE GENOMIC DNA]</scope>
</reference>
<gene>
    <name evidence="1" type="primary">SSCI76780.1</name>
</gene>
<keyword evidence="2" id="KW-1185">Reference proteome</keyword>
<proteinExistence type="predicted"/>
<dbReference type="AlphaFoldDB" id="A0A0F7S936"/>
<protein>
    <submittedName>
        <fullName evidence="1">Uncharacterized protein</fullName>
    </submittedName>
</protein>
<organism evidence="1 2">
    <name type="scientific">Sporisorium scitamineum</name>
    <dbReference type="NCBI Taxonomy" id="49012"/>
    <lineage>
        <taxon>Eukaryota</taxon>
        <taxon>Fungi</taxon>
        <taxon>Dikarya</taxon>
        <taxon>Basidiomycota</taxon>
        <taxon>Ustilaginomycotina</taxon>
        <taxon>Ustilaginomycetes</taxon>
        <taxon>Ustilaginales</taxon>
        <taxon>Ustilaginaceae</taxon>
        <taxon>Sporisorium</taxon>
    </lineage>
</organism>